<reference evidence="3 4" key="1">
    <citation type="submission" date="2018-07" db="EMBL/GenBank/DDBJ databases">
        <title>Leeuwenhoekiella genomics.</title>
        <authorList>
            <person name="Tahon G."/>
            <person name="Willems A."/>
        </authorList>
    </citation>
    <scope>NUCLEOTIDE SEQUENCE [LARGE SCALE GENOMIC DNA]</scope>
    <source>
        <strain evidence="3 4">LMG 29608</strain>
    </source>
</reference>
<dbReference type="InterPro" id="IPR003675">
    <property type="entry name" value="Rce1/LyrA-like_dom"/>
</dbReference>
<name>A0A4Q0PG29_9FLAO</name>
<feature type="transmembrane region" description="Helical" evidence="1">
    <location>
        <begin position="277"/>
        <end position="297"/>
    </location>
</feature>
<gene>
    <name evidence="3" type="ORF">DSM02_1099</name>
</gene>
<keyword evidence="1" id="KW-0812">Transmembrane</keyword>
<feature type="transmembrane region" description="Helical" evidence="1">
    <location>
        <begin position="116"/>
        <end position="138"/>
    </location>
</feature>
<sequence>MFIEQAYKVLHEFWRYLVGSVVIILASVIGQIPLTIALLGKLWFENEGDPEAFTSATSGLDQSTMMGLLDKNLNLFLVLLTFVFALGGIFFVLKYIHKQKLKGIITSRNKFDWGRVWFAFIMITLYIVGSTLLGYFLAPEDMLVSFNLVPFLILVVIAVLFVPIQTSVEELVFRGYLMQGFGILAKNRWFPLVMTSFIFGGLHYFNPEISAMGDIVMVFYFGTGLLLGIMTLMDDGMELALGFHAANNLITALLVTADWTAFQTDSIFTDISDPKAGLMDVLPVFIIYPIFLGILAYKYKWTGWKEKLFGSVKEPESTKLEDNLVAD</sequence>
<evidence type="ECO:0000313" key="4">
    <source>
        <dbReference type="Proteomes" id="UP000289859"/>
    </source>
</evidence>
<protein>
    <recommendedName>
        <fullName evidence="2">CAAX prenyl protease 2/Lysostaphin resistance protein A-like domain-containing protein</fullName>
    </recommendedName>
</protein>
<feature type="transmembrane region" description="Helical" evidence="1">
    <location>
        <begin position="211"/>
        <end position="232"/>
    </location>
</feature>
<accession>A0A4Q0PG29</accession>
<dbReference type="RefSeq" id="WP_128764677.1">
    <property type="nucleotide sequence ID" value="NZ_JBHUOO010000048.1"/>
</dbReference>
<dbReference type="EMBL" id="QOVK01000003">
    <property type="protein sequence ID" value="RXG25129.1"/>
    <property type="molecule type" value="Genomic_DNA"/>
</dbReference>
<keyword evidence="1" id="KW-0472">Membrane</keyword>
<feature type="domain" description="CAAX prenyl protease 2/Lysostaphin resistance protein A-like" evidence="2">
    <location>
        <begin position="151"/>
        <end position="250"/>
    </location>
</feature>
<evidence type="ECO:0000259" key="2">
    <source>
        <dbReference type="Pfam" id="PF02517"/>
    </source>
</evidence>
<comment type="caution">
    <text evidence="3">The sequence shown here is derived from an EMBL/GenBank/DDBJ whole genome shotgun (WGS) entry which is preliminary data.</text>
</comment>
<evidence type="ECO:0000256" key="1">
    <source>
        <dbReference type="SAM" id="Phobius"/>
    </source>
</evidence>
<feature type="transmembrane region" description="Helical" evidence="1">
    <location>
        <begin position="75"/>
        <end position="96"/>
    </location>
</feature>
<feature type="transmembrane region" description="Helical" evidence="1">
    <location>
        <begin position="189"/>
        <end position="205"/>
    </location>
</feature>
<dbReference type="PANTHER" id="PTHR39430:SF1">
    <property type="entry name" value="PROTEASE"/>
    <property type="match status" value="1"/>
</dbReference>
<keyword evidence="1" id="KW-1133">Transmembrane helix</keyword>
<dbReference type="GO" id="GO:0080120">
    <property type="term" value="P:CAAX-box protein maturation"/>
    <property type="evidence" value="ECO:0007669"/>
    <property type="project" value="UniProtKB-ARBA"/>
</dbReference>
<organism evidence="3 4">
    <name type="scientific">Leeuwenhoekiella polynyae</name>
    <dbReference type="NCBI Taxonomy" id="1550906"/>
    <lineage>
        <taxon>Bacteria</taxon>
        <taxon>Pseudomonadati</taxon>
        <taxon>Bacteroidota</taxon>
        <taxon>Flavobacteriia</taxon>
        <taxon>Flavobacteriales</taxon>
        <taxon>Flavobacteriaceae</taxon>
        <taxon>Leeuwenhoekiella</taxon>
    </lineage>
</organism>
<proteinExistence type="predicted"/>
<dbReference type="GO" id="GO:0004175">
    <property type="term" value="F:endopeptidase activity"/>
    <property type="evidence" value="ECO:0007669"/>
    <property type="project" value="UniProtKB-ARBA"/>
</dbReference>
<evidence type="ECO:0000313" key="3">
    <source>
        <dbReference type="EMBL" id="RXG25129.1"/>
    </source>
</evidence>
<feature type="transmembrane region" description="Helical" evidence="1">
    <location>
        <begin position="144"/>
        <end position="168"/>
    </location>
</feature>
<dbReference type="Proteomes" id="UP000289859">
    <property type="component" value="Unassembled WGS sequence"/>
</dbReference>
<keyword evidence="4" id="KW-1185">Reference proteome</keyword>
<dbReference type="OrthoDB" id="2806188at2"/>
<dbReference type="Pfam" id="PF02517">
    <property type="entry name" value="Rce1-like"/>
    <property type="match status" value="1"/>
</dbReference>
<dbReference type="AlphaFoldDB" id="A0A4Q0PG29"/>
<feature type="transmembrane region" description="Helical" evidence="1">
    <location>
        <begin position="239"/>
        <end position="257"/>
    </location>
</feature>
<feature type="transmembrane region" description="Helical" evidence="1">
    <location>
        <begin position="16"/>
        <end position="39"/>
    </location>
</feature>
<dbReference type="PANTHER" id="PTHR39430">
    <property type="entry name" value="MEMBRANE-ASSOCIATED PROTEASE-RELATED"/>
    <property type="match status" value="1"/>
</dbReference>